<dbReference type="RefSeq" id="WP_212676748.1">
    <property type="nucleotide sequence ID" value="NZ_JAGSPJ010000008.1"/>
</dbReference>
<gene>
    <name evidence="1" type="ORF">KDM90_16515</name>
</gene>
<reference evidence="1" key="1">
    <citation type="submission" date="2021-04" db="EMBL/GenBank/DDBJ databases">
        <title>novel species isolated from subtropical streams in China.</title>
        <authorList>
            <person name="Lu H."/>
        </authorList>
    </citation>
    <scope>NUCLEOTIDE SEQUENCE</scope>
    <source>
        <strain evidence="1">FT137W</strain>
    </source>
</reference>
<dbReference type="Proteomes" id="UP000678545">
    <property type="component" value="Unassembled WGS sequence"/>
</dbReference>
<proteinExistence type="predicted"/>
<protein>
    <submittedName>
        <fullName evidence="1">Uncharacterized protein</fullName>
    </submittedName>
</protein>
<accession>A0A941IGR4</accession>
<sequence>MGTLSAHLPPENTWRKEAPIWAQSLWAILRDELEEWCTENHAEFVLYEFAEVHFSTPIQDT</sequence>
<comment type="caution">
    <text evidence="1">The sequence shown here is derived from an EMBL/GenBank/DDBJ whole genome shotgun (WGS) entry which is preliminary data.</text>
</comment>
<evidence type="ECO:0000313" key="2">
    <source>
        <dbReference type="Proteomes" id="UP000678545"/>
    </source>
</evidence>
<dbReference type="EMBL" id="JAGSPJ010000008">
    <property type="protein sequence ID" value="MBR7801617.1"/>
    <property type="molecule type" value="Genomic_DNA"/>
</dbReference>
<dbReference type="AlphaFoldDB" id="A0A941IGR4"/>
<organism evidence="1 2">
    <name type="scientific">Undibacterium fentianense</name>
    <dbReference type="NCBI Taxonomy" id="2828728"/>
    <lineage>
        <taxon>Bacteria</taxon>
        <taxon>Pseudomonadati</taxon>
        <taxon>Pseudomonadota</taxon>
        <taxon>Betaproteobacteria</taxon>
        <taxon>Burkholderiales</taxon>
        <taxon>Oxalobacteraceae</taxon>
        <taxon>Undibacterium</taxon>
    </lineage>
</organism>
<name>A0A941IGR4_9BURK</name>
<evidence type="ECO:0000313" key="1">
    <source>
        <dbReference type="EMBL" id="MBR7801617.1"/>
    </source>
</evidence>
<keyword evidence="2" id="KW-1185">Reference proteome</keyword>